<organism evidence="1">
    <name type="scientific">Anopheles braziliensis</name>
    <dbReference type="NCBI Taxonomy" id="58242"/>
    <lineage>
        <taxon>Eukaryota</taxon>
        <taxon>Metazoa</taxon>
        <taxon>Ecdysozoa</taxon>
        <taxon>Arthropoda</taxon>
        <taxon>Hexapoda</taxon>
        <taxon>Insecta</taxon>
        <taxon>Pterygota</taxon>
        <taxon>Neoptera</taxon>
        <taxon>Endopterygota</taxon>
        <taxon>Diptera</taxon>
        <taxon>Nematocera</taxon>
        <taxon>Culicoidea</taxon>
        <taxon>Culicidae</taxon>
        <taxon>Anophelinae</taxon>
        <taxon>Anopheles</taxon>
    </lineage>
</organism>
<dbReference type="PROSITE" id="PS51257">
    <property type="entry name" value="PROKAR_LIPOPROTEIN"/>
    <property type="match status" value="1"/>
</dbReference>
<proteinExistence type="predicted"/>
<dbReference type="EMBL" id="GGFM01011513">
    <property type="protein sequence ID" value="MBW32264.1"/>
    <property type="molecule type" value="Transcribed_RNA"/>
</dbReference>
<evidence type="ECO:0000313" key="1">
    <source>
        <dbReference type="EMBL" id="MBW32264.1"/>
    </source>
</evidence>
<protein>
    <submittedName>
        <fullName evidence="1">Putative secreted peptide</fullName>
    </submittedName>
</protein>
<accession>A0A2M3ZUN5</accession>
<dbReference type="AlphaFoldDB" id="A0A2M3ZUN5"/>
<name>A0A2M3ZUN5_9DIPT</name>
<reference evidence="1" key="1">
    <citation type="submission" date="2018-01" db="EMBL/GenBank/DDBJ databases">
        <title>An insight into the sialome of Amazonian anophelines.</title>
        <authorList>
            <person name="Ribeiro J.M."/>
            <person name="Scarpassa V."/>
            <person name="Calvo E."/>
        </authorList>
    </citation>
    <scope>NUCLEOTIDE SEQUENCE</scope>
    <source>
        <tissue evidence="1">Salivary glands</tissue>
    </source>
</reference>
<sequence>MAFRAFGRFSVITPLLPTSSVSTSGSCAAPEDIAHFDVVNDDHCGRPNLRAAIVRIIARWQPGKWGRYATTCCGCGVRSDARKYRQYKHTLKPLAGAVND</sequence>